<proteinExistence type="predicted"/>
<sequence>MSTIIDNFSYEDFEKDNDFVKNLLFHKIYKKFEEEYIRESTAIEKCSQIENGLSIPYNEKDLILNFCKILQIIIAKDNNLHNELDNEIPEDYKMYCLNLKYWIYEKVVNIGPVNLKIEDHFEKWKTKLETEMKHILKNPCTFNELEWNDINKLRRLYAFALIYYSNLNIFHTRNNIKCRYLDYLGKGLNEYHESINRCSGKDKQDNYCKEFKEFQDIYKIGKIYWKNSTSDTEFRYAQDSTHNCPLYIESWKDPIRLIYKEANDTLHLSNEPMDSLNSSVISASSAIGTTVGISAFFIYLYKYTSLGSLFRHRIQKGNVIFDNMNTEAHNFTFPTSEIENTHFENSAYNISYYSLKNT</sequence>
<accession>A0A1A9AMK7</accession>
<dbReference type="InterPro" id="IPR008780">
    <property type="entry name" value="Plasmodium_Vir"/>
</dbReference>
<keyword evidence="1" id="KW-0812">Transmembrane</keyword>
<evidence type="ECO:0000256" key="1">
    <source>
        <dbReference type="SAM" id="Phobius"/>
    </source>
</evidence>
<dbReference type="AlphaFoldDB" id="A0A1A9AMK7"/>
<dbReference type="EMBL" id="FLRD01001666">
    <property type="protein sequence ID" value="SBT57901.1"/>
    <property type="molecule type" value="Genomic_DNA"/>
</dbReference>
<evidence type="ECO:0000313" key="3">
    <source>
        <dbReference type="Proteomes" id="UP000078555"/>
    </source>
</evidence>
<organism evidence="2 3">
    <name type="scientific">Plasmodium ovale wallikeri</name>
    <dbReference type="NCBI Taxonomy" id="864142"/>
    <lineage>
        <taxon>Eukaryota</taxon>
        <taxon>Sar</taxon>
        <taxon>Alveolata</taxon>
        <taxon>Apicomplexa</taxon>
        <taxon>Aconoidasida</taxon>
        <taxon>Haemosporida</taxon>
        <taxon>Plasmodiidae</taxon>
        <taxon>Plasmodium</taxon>
        <taxon>Plasmodium (Plasmodium)</taxon>
    </lineage>
</organism>
<gene>
    <name evidence="2" type="ORF">POVWA1_084340</name>
</gene>
<feature type="transmembrane region" description="Helical" evidence="1">
    <location>
        <begin position="280"/>
        <end position="301"/>
    </location>
</feature>
<protein>
    <submittedName>
        <fullName evidence="2">PIR Superfamily Protein</fullName>
    </submittedName>
</protein>
<evidence type="ECO:0000313" key="2">
    <source>
        <dbReference type="EMBL" id="SBT57901.1"/>
    </source>
</evidence>
<keyword evidence="1" id="KW-0472">Membrane</keyword>
<dbReference type="Proteomes" id="UP000078555">
    <property type="component" value="Unassembled WGS sequence"/>
</dbReference>
<keyword evidence="1" id="KW-1133">Transmembrane helix</keyword>
<keyword evidence="3" id="KW-1185">Reference proteome</keyword>
<name>A0A1A9AMK7_PLAOA</name>
<reference evidence="3" key="1">
    <citation type="submission" date="2016-05" db="EMBL/GenBank/DDBJ databases">
        <authorList>
            <person name="Naeem Raeece"/>
        </authorList>
    </citation>
    <scope>NUCLEOTIDE SEQUENCE [LARGE SCALE GENOMIC DNA]</scope>
</reference>
<dbReference type="Pfam" id="PF05795">
    <property type="entry name" value="Plasmodium_Vir"/>
    <property type="match status" value="1"/>
</dbReference>